<dbReference type="InterPro" id="IPR040079">
    <property type="entry name" value="Glutathione_S-Trfase"/>
</dbReference>
<sequence>MTQSAHDLLTSGDGKLSLHYFSIEGVAEQVRITLSVAGIPFDDIRVPFSEWQTKKATTKYGQLPEMILPNGQLITESMAMLRLAGEADPEGKLYPADVGKRLQIEEALGLTADLSRAWRPALYIGMRPEKLGHPKSADWAKEEKDATIKKLREAFLAEELPRYMGYYADLIKEAGGNAFLLGEDLTIADIAAYQGLNYYRKGVADYVPADCLDPYPDVVAFLKRVEEQPKVAAYKASKA</sequence>
<reference evidence="3" key="1">
    <citation type="submission" date="2023-06" db="EMBL/GenBank/DDBJ databases">
        <title>Survivors Of The Sea: Transcriptome response of Skeletonema marinoi to long-term dormancy.</title>
        <authorList>
            <person name="Pinder M.I.M."/>
            <person name="Kourtchenko O."/>
            <person name="Robertson E.K."/>
            <person name="Larsson T."/>
            <person name="Maumus F."/>
            <person name="Osuna-Cruz C.M."/>
            <person name="Vancaester E."/>
            <person name="Stenow R."/>
            <person name="Vandepoele K."/>
            <person name="Ploug H."/>
            <person name="Bruchert V."/>
            <person name="Godhe A."/>
            <person name="Topel M."/>
        </authorList>
    </citation>
    <scope>NUCLEOTIDE SEQUENCE</scope>
    <source>
        <strain evidence="3">R05AC</strain>
    </source>
</reference>
<dbReference type="GO" id="GO:0004364">
    <property type="term" value="F:glutathione transferase activity"/>
    <property type="evidence" value="ECO:0007669"/>
    <property type="project" value="UniProtKB-EC"/>
</dbReference>
<dbReference type="Gene3D" id="3.40.30.10">
    <property type="entry name" value="Glutaredoxin"/>
    <property type="match status" value="1"/>
</dbReference>
<dbReference type="Gene3D" id="1.20.1050.10">
    <property type="match status" value="1"/>
</dbReference>
<dbReference type="EC" id="2.5.1.18" evidence="3"/>
<dbReference type="SFLD" id="SFLDS00019">
    <property type="entry name" value="Glutathione_Transferase_(cytos"/>
    <property type="match status" value="1"/>
</dbReference>
<protein>
    <submittedName>
        <fullName evidence="3">Glutathione S-transferase</fullName>
        <ecNumber evidence="3">2.5.1.18</ecNumber>
    </submittedName>
</protein>
<keyword evidence="4" id="KW-1185">Reference proteome</keyword>
<dbReference type="InterPro" id="IPR004045">
    <property type="entry name" value="Glutathione_S-Trfase_N"/>
</dbReference>
<dbReference type="AlphaFoldDB" id="A0AAD9DBW4"/>
<dbReference type="SUPFAM" id="SSF47616">
    <property type="entry name" value="GST C-terminal domain-like"/>
    <property type="match status" value="1"/>
</dbReference>
<feature type="domain" description="GST N-terminal" evidence="1">
    <location>
        <begin position="14"/>
        <end position="92"/>
    </location>
</feature>
<organism evidence="3 4">
    <name type="scientific">Skeletonema marinoi</name>
    <dbReference type="NCBI Taxonomy" id="267567"/>
    <lineage>
        <taxon>Eukaryota</taxon>
        <taxon>Sar</taxon>
        <taxon>Stramenopiles</taxon>
        <taxon>Ochrophyta</taxon>
        <taxon>Bacillariophyta</taxon>
        <taxon>Coscinodiscophyceae</taxon>
        <taxon>Thalassiosirophycidae</taxon>
        <taxon>Thalassiosirales</taxon>
        <taxon>Skeletonemataceae</taxon>
        <taxon>Skeletonema</taxon>
        <taxon>Skeletonema marinoi-dohrnii complex</taxon>
    </lineage>
</organism>
<dbReference type="GO" id="GO:0006749">
    <property type="term" value="P:glutathione metabolic process"/>
    <property type="evidence" value="ECO:0007669"/>
    <property type="project" value="TreeGrafter"/>
</dbReference>
<dbReference type="Pfam" id="PF14497">
    <property type="entry name" value="GST_C_3"/>
    <property type="match status" value="1"/>
</dbReference>
<dbReference type="InterPro" id="IPR036282">
    <property type="entry name" value="Glutathione-S-Trfase_C_sf"/>
</dbReference>
<dbReference type="Proteomes" id="UP001224775">
    <property type="component" value="Unassembled WGS sequence"/>
</dbReference>
<evidence type="ECO:0000259" key="2">
    <source>
        <dbReference type="PROSITE" id="PS50405"/>
    </source>
</evidence>
<dbReference type="PROSITE" id="PS50405">
    <property type="entry name" value="GST_CTER"/>
    <property type="match status" value="1"/>
</dbReference>
<dbReference type="EMBL" id="JATAAI010000016">
    <property type="protein sequence ID" value="KAK1740158.1"/>
    <property type="molecule type" value="Genomic_DNA"/>
</dbReference>
<accession>A0AAD9DBW4</accession>
<dbReference type="InterPro" id="IPR036249">
    <property type="entry name" value="Thioredoxin-like_sf"/>
</dbReference>
<dbReference type="PANTHER" id="PTHR11571:SF150">
    <property type="entry name" value="GLUTATHIONE S-TRANSFERASE"/>
    <property type="match status" value="1"/>
</dbReference>
<dbReference type="InterPro" id="IPR050213">
    <property type="entry name" value="GST_superfamily"/>
</dbReference>
<dbReference type="CDD" id="cd03192">
    <property type="entry name" value="GST_C_Sigma_like"/>
    <property type="match status" value="1"/>
</dbReference>
<dbReference type="PANTHER" id="PTHR11571">
    <property type="entry name" value="GLUTATHIONE S-TRANSFERASE"/>
    <property type="match status" value="1"/>
</dbReference>
<proteinExistence type="predicted"/>
<dbReference type="InterPro" id="IPR004046">
    <property type="entry name" value="GST_C"/>
</dbReference>
<dbReference type="InterPro" id="IPR010987">
    <property type="entry name" value="Glutathione-S-Trfase_C-like"/>
</dbReference>
<keyword evidence="3" id="KW-0808">Transferase</keyword>
<name>A0AAD9DBW4_9STRA</name>
<evidence type="ECO:0000313" key="4">
    <source>
        <dbReference type="Proteomes" id="UP001224775"/>
    </source>
</evidence>
<dbReference type="SUPFAM" id="SSF52833">
    <property type="entry name" value="Thioredoxin-like"/>
    <property type="match status" value="1"/>
</dbReference>
<evidence type="ECO:0000259" key="1">
    <source>
        <dbReference type="PROSITE" id="PS50404"/>
    </source>
</evidence>
<comment type="caution">
    <text evidence="3">The sequence shown here is derived from an EMBL/GenBank/DDBJ whole genome shotgun (WGS) entry which is preliminary data.</text>
</comment>
<dbReference type="PROSITE" id="PS50404">
    <property type="entry name" value="GST_NTER"/>
    <property type="match status" value="1"/>
</dbReference>
<dbReference type="CDD" id="cd03039">
    <property type="entry name" value="GST_N_Sigma_like"/>
    <property type="match status" value="1"/>
</dbReference>
<evidence type="ECO:0000313" key="3">
    <source>
        <dbReference type="EMBL" id="KAK1740158.1"/>
    </source>
</evidence>
<feature type="domain" description="GST C-terminal" evidence="2">
    <location>
        <begin position="97"/>
        <end position="239"/>
    </location>
</feature>
<gene>
    <name evidence="3" type="ORF">QTG54_009108</name>
</gene>